<organism evidence="1 2">
    <name type="scientific">Ficus carica</name>
    <name type="common">Common fig</name>
    <dbReference type="NCBI Taxonomy" id="3494"/>
    <lineage>
        <taxon>Eukaryota</taxon>
        <taxon>Viridiplantae</taxon>
        <taxon>Streptophyta</taxon>
        <taxon>Embryophyta</taxon>
        <taxon>Tracheophyta</taxon>
        <taxon>Spermatophyta</taxon>
        <taxon>Magnoliopsida</taxon>
        <taxon>eudicotyledons</taxon>
        <taxon>Gunneridae</taxon>
        <taxon>Pentapetalae</taxon>
        <taxon>rosids</taxon>
        <taxon>fabids</taxon>
        <taxon>Rosales</taxon>
        <taxon>Moraceae</taxon>
        <taxon>Ficeae</taxon>
        <taxon>Ficus</taxon>
    </lineage>
</organism>
<proteinExistence type="predicted"/>
<comment type="caution">
    <text evidence="1">The sequence shown here is derived from an EMBL/GenBank/DDBJ whole genome shotgun (WGS) entry which is preliminary data.</text>
</comment>
<gene>
    <name evidence="1" type="ORF">TIFTF001_043261</name>
</gene>
<evidence type="ECO:0000313" key="2">
    <source>
        <dbReference type="Proteomes" id="UP001187192"/>
    </source>
</evidence>
<sequence length="51" mass="5850">MNSRSDLGRRIEQAMVAILGHESSRRWRRLMKLRMISGDMTMSSAAAAIWN</sequence>
<dbReference type="AlphaFoldDB" id="A0AA87YY60"/>
<protein>
    <submittedName>
        <fullName evidence="1">Uncharacterized protein</fullName>
    </submittedName>
</protein>
<keyword evidence="2" id="KW-1185">Reference proteome</keyword>
<name>A0AA87YY60_FICCA</name>
<dbReference type="Proteomes" id="UP001187192">
    <property type="component" value="Unassembled WGS sequence"/>
</dbReference>
<reference evidence="1" key="1">
    <citation type="submission" date="2023-07" db="EMBL/GenBank/DDBJ databases">
        <title>draft genome sequence of fig (Ficus carica).</title>
        <authorList>
            <person name="Takahashi T."/>
            <person name="Nishimura K."/>
        </authorList>
    </citation>
    <scope>NUCLEOTIDE SEQUENCE</scope>
</reference>
<dbReference type="EMBL" id="BTGU01002718">
    <property type="protein sequence ID" value="GMN21215.1"/>
    <property type="molecule type" value="Genomic_DNA"/>
</dbReference>
<evidence type="ECO:0000313" key="1">
    <source>
        <dbReference type="EMBL" id="GMN21215.1"/>
    </source>
</evidence>
<accession>A0AA87YY60</accession>